<sequence length="274" mass="28651">MATTSMTILSVGPRAMLLSLPLLVISEHKSRFYGGVVLFKMLSSASFLIGPLTLMAKTPAGERSPYTLAITVGLLCSMVGDFCLLPSRSEFHRENAASSTSQDGGVSASFQAGVVAFAAAHIAYIVAFLSTAQSISNSALLTTFFATLLMAKWLGVIYPPPASSARSNVLELTLPPEMKPLVLIYAIIISSMFAVAIAVSDSAPASSGASFVSQRVLGAAMFVVSDIFVAANAFGRGRTGPGSVDERGIVRIALGYGLYFWGQMAIAGTVEGPY</sequence>
<evidence type="ECO:0000256" key="4">
    <source>
        <dbReference type="ARBA" id="ARBA00022989"/>
    </source>
</evidence>
<feature type="transmembrane region" description="Helical" evidence="6">
    <location>
        <begin position="106"/>
        <end position="127"/>
    </location>
</feature>
<feature type="transmembrane region" description="Helical" evidence="6">
    <location>
        <begin position="66"/>
        <end position="85"/>
    </location>
</feature>
<dbReference type="EMBL" id="JBFTWV010000278">
    <property type="protein sequence ID" value="KAL2783048.1"/>
    <property type="molecule type" value="Genomic_DNA"/>
</dbReference>
<protein>
    <submittedName>
        <fullName evidence="7">YhhN-like protein</fullName>
    </submittedName>
</protein>
<reference evidence="7 8" key="1">
    <citation type="submission" date="2024-07" db="EMBL/GenBank/DDBJ databases">
        <title>Section-level genome sequencing and comparative genomics of Aspergillus sections Usti and Cavernicolus.</title>
        <authorList>
            <consortium name="Lawrence Berkeley National Laboratory"/>
            <person name="Nybo J.L."/>
            <person name="Vesth T.C."/>
            <person name="Theobald S."/>
            <person name="Frisvad J.C."/>
            <person name="Larsen T.O."/>
            <person name="Kjaerboelling I."/>
            <person name="Rothschild-Mancinelli K."/>
            <person name="Lyhne E.K."/>
            <person name="Kogle M.E."/>
            <person name="Barry K."/>
            <person name="Clum A."/>
            <person name="Na H."/>
            <person name="Ledsgaard L."/>
            <person name="Lin J."/>
            <person name="Lipzen A."/>
            <person name="Kuo A."/>
            <person name="Riley R."/>
            <person name="Mondo S."/>
            <person name="Labutti K."/>
            <person name="Haridas S."/>
            <person name="Pangalinan J."/>
            <person name="Salamov A.A."/>
            <person name="Simmons B.A."/>
            <person name="Magnuson J.K."/>
            <person name="Chen J."/>
            <person name="Drula E."/>
            <person name="Henrissat B."/>
            <person name="Wiebenga A."/>
            <person name="Lubbers R.J."/>
            <person name="Gomes A.C."/>
            <person name="Makela M.R."/>
            <person name="Stajich J."/>
            <person name="Grigoriev I.V."/>
            <person name="Mortensen U.H."/>
            <person name="De Vries R.P."/>
            <person name="Baker S.E."/>
            <person name="Andersen M.R."/>
        </authorList>
    </citation>
    <scope>NUCLEOTIDE SEQUENCE [LARGE SCALE GENOMIC DNA]</scope>
    <source>
        <strain evidence="7 8">CBS 209.92</strain>
    </source>
</reference>
<dbReference type="PANTHER" id="PTHR31885">
    <property type="entry name" value="GH04784P"/>
    <property type="match status" value="1"/>
</dbReference>
<proteinExistence type="inferred from homology"/>
<comment type="caution">
    <text evidence="7">The sequence shown here is derived from an EMBL/GenBank/DDBJ whole genome shotgun (WGS) entry which is preliminary data.</text>
</comment>
<feature type="transmembrane region" description="Helical" evidence="6">
    <location>
        <begin position="180"/>
        <end position="199"/>
    </location>
</feature>
<evidence type="ECO:0000256" key="3">
    <source>
        <dbReference type="ARBA" id="ARBA00022692"/>
    </source>
</evidence>
<gene>
    <name evidence="7" type="ORF">BJX66DRAFT_319244</name>
</gene>
<feature type="transmembrane region" description="Helical" evidence="6">
    <location>
        <begin position="139"/>
        <end position="159"/>
    </location>
</feature>
<name>A0ABR4FII5_9EURO</name>
<keyword evidence="5 6" id="KW-0472">Membrane</keyword>
<feature type="transmembrane region" description="Helical" evidence="6">
    <location>
        <begin position="249"/>
        <end position="270"/>
    </location>
</feature>
<dbReference type="InterPro" id="IPR012506">
    <property type="entry name" value="TMEM86B-like"/>
</dbReference>
<comment type="similarity">
    <text evidence="2">Belongs to the TMEM86 family.</text>
</comment>
<dbReference type="Proteomes" id="UP001610563">
    <property type="component" value="Unassembled WGS sequence"/>
</dbReference>
<feature type="transmembrane region" description="Helical" evidence="6">
    <location>
        <begin position="32"/>
        <end position="54"/>
    </location>
</feature>
<dbReference type="PANTHER" id="PTHR31885:SF6">
    <property type="entry name" value="GH04784P"/>
    <property type="match status" value="1"/>
</dbReference>
<evidence type="ECO:0000313" key="8">
    <source>
        <dbReference type="Proteomes" id="UP001610563"/>
    </source>
</evidence>
<evidence type="ECO:0000256" key="2">
    <source>
        <dbReference type="ARBA" id="ARBA00007375"/>
    </source>
</evidence>
<keyword evidence="8" id="KW-1185">Reference proteome</keyword>
<evidence type="ECO:0000256" key="6">
    <source>
        <dbReference type="SAM" id="Phobius"/>
    </source>
</evidence>
<evidence type="ECO:0000313" key="7">
    <source>
        <dbReference type="EMBL" id="KAL2783048.1"/>
    </source>
</evidence>
<keyword evidence="4 6" id="KW-1133">Transmembrane helix</keyword>
<comment type="subcellular location">
    <subcellularLocation>
        <location evidence="1">Membrane</location>
        <topology evidence="1">Multi-pass membrane protein</topology>
    </subcellularLocation>
</comment>
<accession>A0ABR4FII5</accession>
<organism evidence="7 8">
    <name type="scientific">Aspergillus keveii</name>
    <dbReference type="NCBI Taxonomy" id="714993"/>
    <lineage>
        <taxon>Eukaryota</taxon>
        <taxon>Fungi</taxon>
        <taxon>Dikarya</taxon>
        <taxon>Ascomycota</taxon>
        <taxon>Pezizomycotina</taxon>
        <taxon>Eurotiomycetes</taxon>
        <taxon>Eurotiomycetidae</taxon>
        <taxon>Eurotiales</taxon>
        <taxon>Aspergillaceae</taxon>
        <taxon>Aspergillus</taxon>
        <taxon>Aspergillus subgen. Nidulantes</taxon>
    </lineage>
</organism>
<evidence type="ECO:0000256" key="5">
    <source>
        <dbReference type="ARBA" id="ARBA00023136"/>
    </source>
</evidence>
<keyword evidence="3 6" id="KW-0812">Transmembrane</keyword>
<feature type="transmembrane region" description="Helical" evidence="6">
    <location>
        <begin position="219"/>
        <end position="237"/>
    </location>
</feature>
<dbReference type="Pfam" id="PF07947">
    <property type="entry name" value="YhhN"/>
    <property type="match status" value="1"/>
</dbReference>
<evidence type="ECO:0000256" key="1">
    <source>
        <dbReference type="ARBA" id="ARBA00004141"/>
    </source>
</evidence>